<sequence length="32" mass="3725">MANKLEMIIFQKDEQQDNTFRGAVSKTLFSSF</sequence>
<reference evidence="1" key="2">
    <citation type="journal article" date="2015" name="Fish Shellfish Immunol.">
        <title>Early steps in the European eel (Anguilla anguilla)-Vibrio vulnificus interaction in the gills: Role of the RtxA13 toxin.</title>
        <authorList>
            <person name="Callol A."/>
            <person name="Pajuelo D."/>
            <person name="Ebbesson L."/>
            <person name="Teles M."/>
            <person name="MacKenzie S."/>
            <person name="Amaro C."/>
        </authorList>
    </citation>
    <scope>NUCLEOTIDE SEQUENCE</scope>
</reference>
<organism evidence="1">
    <name type="scientific">Anguilla anguilla</name>
    <name type="common">European freshwater eel</name>
    <name type="synonym">Muraena anguilla</name>
    <dbReference type="NCBI Taxonomy" id="7936"/>
    <lineage>
        <taxon>Eukaryota</taxon>
        <taxon>Metazoa</taxon>
        <taxon>Chordata</taxon>
        <taxon>Craniata</taxon>
        <taxon>Vertebrata</taxon>
        <taxon>Euteleostomi</taxon>
        <taxon>Actinopterygii</taxon>
        <taxon>Neopterygii</taxon>
        <taxon>Teleostei</taxon>
        <taxon>Anguilliformes</taxon>
        <taxon>Anguillidae</taxon>
        <taxon>Anguilla</taxon>
    </lineage>
</organism>
<name>A0A0E9TPI7_ANGAN</name>
<accession>A0A0E9TPI7</accession>
<dbReference type="EMBL" id="GBXM01053086">
    <property type="protein sequence ID" value="JAH55491.1"/>
    <property type="molecule type" value="Transcribed_RNA"/>
</dbReference>
<protein>
    <submittedName>
        <fullName evidence="1">Uncharacterized protein</fullName>
    </submittedName>
</protein>
<proteinExistence type="predicted"/>
<reference evidence="1" key="1">
    <citation type="submission" date="2014-11" db="EMBL/GenBank/DDBJ databases">
        <authorList>
            <person name="Amaro Gonzalez C."/>
        </authorList>
    </citation>
    <scope>NUCLEOTIDE SEQUENCE</scope>
</reference>
<evidence type="ECO:0000313" key="1">
    <source>
        <dbReference type="EMBL" id="JAH55491.1"/>
    </source>
</evidence>
<dbReference type="AlphaFoldDB" id="A0A0E9TPI7"/>